<gene>
    <name evidence="4" type="ORF">DL764_010286</name>
</gene>
<dbReference type="GO" id="GO:0006270">
    <property type="term" value="P:DNA replication initiation"/>
    <property type="evidence" value="ECO:0007669"/>
    <property type="project" value="TreeGrafter"/>
</dbReference>
<evidence type="ECO:0000256" key="3">
    <source>
        <dbReference type="SAM" id="MobiDB-lite"/>
    </source>
</evidence>
<evidence type="ECO:0000256" key="2">
    <source>
        <dbReference type="ARBA" id="ARBA00023242"/>
    </source>
</evidence>
<evidence type="ECO:0000313" key="5">
    <source>
        <dbReference type="Proteomes" id="UP000293360"/>
    </source>
</evidence>
<dbReference type="AlphaFoldDB" id="A0A4Q4SUP3"/>
<dbReference type="GO" id="GO:0005658">
    <property type="term" value="C:alpha DNA polymerase:primase complex"/>
    <property type="evidence" value="ECO:0007669"/>
    <property type="project" value="TreeGrafter"/>
</dbReference>
<comment type="caution">
    <text evidence="4">The sequence shown here is derived from an EMBL/GenBank/DDBJ whole genome shotgun (WGS) entry which is preliminary data.</text>
</comment>
<dbReference type="STRING" id="155417.A0A4Q4SUP3"/>
<dbReference type="EMBL" id="QJNU01001428">
    <property type="protein sequence ID" value="RYO76610.1"/>
    <property type="molecule type" value="Genomic_DNA"/>
</dbReference>
<keyword evidence="2" id="KW-0539">Nucleus</keyword>
<dbReference type="OrthoDB" id="336885at2759"/>
<name>A0A4Q4SUP3_9PEZI</name>
<organism evidence="4 5">
    <name type="scientific">Monosporascus ibericus</name>
    <dbReference type="NCBI Taxonomy" id="155417"/>
    <lineage>
        <taxon>Eukaryota</taxon>
        <taxon>Fungi</taxon>
        <taxon>Dikarya</taxon>
        <taxon>Ascomycota</taxon>
        <taxon>Pezizomycotina</taxon>
        <taxon>Sordariomycetes</taxon>
        <taxon>Xylariomycetidae</taxon>
        <taxon>Xylariales</taxon>
        <taxon>Xylariales incertae sedis</taxon>
        <taxon>Monosporascus</taxon>
    </lineage>
</organism>
<comment type="subcellular location">
    <subcellularLocation>
        <location evidence="1">Nucleus</location>
    </subcellularLocation>
</comment>
<evidence type="ECO:0000313" key="4">
    <source>
        <dbReference type="EMBL" id="RYO76610.1"/>
    </source>
</evidence>
<dbReference type="PANTHER" id="PTHR23061:SF12">
    <property type="entry name" value="DNA POLYMERASE ALPHA SUBUNIT B"/>
    <property type="match status" value="1"/>
</dbReference>
<dbReference type="PANTHER" id="PTHR23061">
    <property type="entry name" value="DNA POLYMERASE 2 ALPHA 70 KDA SUBUNIT"/>
    <property type="match status" value="1"/>
</dbReference>
<keyword evidence="5" id="KW-1185">Reference proteome</keyword>
<dbReference type="Proteomes" id="UP000293360">
    <property type="component" value="Unassembled WGS sequence"/>
</dbReference>
<reference evidence="4 5" key="1">
    <citation type="submission" date="2018-06" db="EMBL/GenBank/DDBJ databases">
        <title>Complete Genomes of Monosporascus.</title>
        <authorList>
            <person name="Robinson A.J."/>
            <person name="Natvig D.O."/>
        </authorList>
    </citation>
    <scope>NUCLEOTIDE SEQUENCE [LARGE SCALE GENOMIC DNA]</scope>
    <source>
        <strain evidence="4 5">CBS 110550</strain>
    </source>
</reference>
<dbReference type="InterPro" id="IPR016722">
    <property type="entry name" value="DNA_pol_alpha_bsu"/>
</dbReference>
<evidence type="ECO:0000256" key="1">
    <source>
        <dbReference type="ARBA" id="ARBA00004123"/>
    </source>
</evidence>
<sequence length="110" mass="12450">MAEAGLQELNEKFASGNKELEPDVVAELQSIMRMHSLSAQDLFYKWESYCIKMDMDEMNVSAETLRALKQDIQDALERSNRSHQVHIKTEKRSGATPRTGVKNSGDVFGM</sequence>
<accession>A0A4Q4SUP3</accession>
<proteinExistence type="predicted"/>
<feature type="region of interest" description="Disordered" evidence="3">
    <location>
        <begin position="77"/>
        <end position="110"/>
    </location>
</feature>
<protein>
    <submittedName>
        <fullName evidence="4">Uncharacterized protein</fullName>
    </submittedName>
</protein>